<evidence type="ECO:0008006" key="4">
    <source>
        <dbReference type="Google" id="ProtNLM"/>
    </source>
</evidence>
<feature type="transmembrane region" description="Helical" evidence="1">
    <location>
        <begin position="390"/>
        <end position="408"/>
    </location>
</feature>
<feature type="transmembrane region" description="Helical" evidence="1">
    <location>
        <begin position="295"/>
        <end position="316"/>
    </location>
</feature>
<dbReference type="RefSeq" id="WP_125459060.1">
    <property type="nucleotide sequence ID" value="NZ_FOHL01000011.1"/>
</dbReference>
<evidence type="ECO:0000313" key="3">
    <source>
        <dbReference type="Proteomes" id="UP000184066"/>
    </source>
</evidence>
<feature type="transmembrane region" description="Helical" evidence="1">
    <location>
        <begin position="181"/>
        <end position="211"/>
    </location>
</feature>
<organism evidence="2 3">
    <name type="scientific">Oceanicella actignis</name>
    <dbReference type="NCBI Taxonomy" id="1189325"/>
    <lineage>
        <taxon>Bacteria</taxon>
        <taxon>Pseudomonadati</taxon>
        <taxon>Pseudomonadota</taxon>
        <taxon>Alphaproteobacteria</taxon>
        <taxon>Rhodobacterales</taxon>
        <taxon>Paracoccaceae</taxon>
        <taxon>Oceanicella</taxon>
    </lineage>
</organism>
<feature type="transmembrane region" description="Helical" evidence="1">
    <location>
        <begin position="420"/>
        <end position="439"/>
    </location>
</feature>
<feature type="transmembrane region" description="Helical" evidence="1">
    <location>
        <begin position="264"/>
        <end position="283"/>
    </location>
</feature>
<feature type="transmembrane region" description="Helical" evidence="1">
    <location>
        <begin position="451"/>
        <end position="476"/>
    </location>
</feature>
<reference evidence="2 3" key="1">
    <citation type="submission" date="2016-12" db="EMBL/GenBank/DDBJ databases">
        <authorList>
            <person name="Song W.-J."/>
            <person name="Kurnit D.M."/>
        </authorList>
    </citation>
    <scope>NUCLEOTIDE SEQUENCE [LARGE SCALE GENOMIC DNA]</scope>
    <source>
        <strain evidence="2 3">CGMCC 1.10808</strain>
    </source>
</reference>
<feature type="transmembrane region" description="Helical" evidence="1">
    <location>
        <begin position="488"/>
        <end position="507"/>
    </location>
</feature>
<sequence length="658" mass="68324">MSERLTTAAFAALAAFWLWLALAAAPPGPFTVDDFFYIVSARRIWQGAWPVFDNGFADLGAEELKLWFLVEGPRGLTPQYPLGFALLAAPFDALLGLRGFFVVNALGALAMVWGCWRLALGTLGDRRWAFAAAATLALASHLVEYATGLWPHGASAGAAAVSAALFFEAEAREGRARARGAALAGLIGAVGLSMRLDVGLLAPTLLLWAVLCARAPLALLAWGGVGAAPVLALSSWANFQRFGTLNPVSYGVGREGGVDPAAHMGPALAVLSALGAAALWRALRARGAAPGKAMAAALGVLAAAGLGAALAAPHALWAALARAAQGAHAILIDIGAYSRADEEARIMRDAAGYLTFVGHYKKALLQGAPWIGLCAAALPSLAAPGAERRGVALCLLALATWAAPFVWLEWHGGLASNMRYLTPALAFAAVAAAVGARRLARIAGRPEPRALRLTAAAVLGATAASMAFGLASGAAAAPYAMLSLSRQAGLAAAAFGAAALAPLGASARRVAARAALGAAAVGVVAGAVTAHLYDLRMSFARREAAVQLAALHSDLPDDALLLTFHPQSFADRFLRHGQLYNLRRTTRDALDLDRRPIDRAFDEGRRVFADELFWTYVLSLQPGLRARPTGPETQPGFGMVEVFRDAPAKDGARAAEGR</sequence>
<feature type="transmembrane region" description="Helical" evidence="1">
    <location>
        <begin position="95"/>
        <end position="116"/>
    </location>
</feature>
<proteinExistence type="predicted"/>
<evidence type="ECO:0000313" key="2">
    <source>
        <dbReference type="EMBL" id="SHN76415.1"/>
    </source>
</evidence>
<gene>
    <name evidence="2" type="ORF">SAMN05216200_11257</name>
</gene>
<keyword evidence="1" id="KW-1133">Transmembrane helix</keyword>
<protein>
    <recommendedName>
        <fullName evidence="4">4-amino-4-deoxy-L-arabinose transferase</fullName>
    </recommendedName>
</protein>
<keyword evidence="3" id="KW-1185">Reference proteome</keyword>
<feature type="transmembrane region" description="Helical" evidence="1">
    <location>
        <begin position="514"/>
        <end position="533"/>
    </location>
</feature>
<evidence type="ECO:0000256" key="1">
    <source>
        <dbReference type="SAM" id="Phobius"/>
    </source>
</evidence>
<keyword evidence="1" id="KW-0472">Membrane</keyword>
<feature type="transmembrane region" description="Helical" evidence="1">
    <location>
        <begin position="363"/>
        <end position="383"/>
    </location>
</feature>
<name>A0A1M7U0D3_9RHOB</name>
<feature type="transmembrane region" description="Helical" evidence="1">
    <location>
        <begin position="128"/>
        <end position="143"/>
    </location>
</feature>
<dbReference type="EMBL" id="FRDL01000012">
    <property type="protein sequence ID" value="SHN76415.1"/>
    <property type="molecule type" value="Genomic_DNA"/>
</dbReference>
<dbReference type="Proteomes" id="UP000184066">
    <property type="component" value="Unassembled WGS sequence"/>
</dbReference>
<dbReference type="AlphaFoldDB" id="A0A1M7U0D3"/>
<accession>A0A1M7U0D3</accession>
<dbReference type="OrthoDB" id="7419894at2"/>
<keyword evidence="1" id="KW-0812">Transmembrane</keyword>